<evidence type="ECO:0000256" key="3">
    <source>
        <dbReference type="ARBA" id="ARBA00022723"/>
    </source>
</evidence>
<dbReference type="GO" id="GO:0051536">
    <property type="term" value="F:iron-sulfur cluster binding"/>
    <property type="evidence" value="ECO:0007669"/>
    <property type="project" value="UniProtKB-KW"/>
</dbReference>
<dbReference type="CDD" id="cd01335">
    <property type="entry name" value="Radical_SAM"/>
    <property type="match status" value="1"/>
</dbReference>
<dbReference type="InterPro" id="IPR058240">
    <property type="entry name" value="rSAM_sf"/>
</dbReference>
<dbReference type="InterPro" id="IPR013785">
    <property type="entry name" value="Aldolase_TIM"/>
</dbReference>
<dbReference type="SFLD" id="SFLDG01067">
    <property type="entry name" value="SPASM/twitch_domain_containing"/>
    <property type="match status" value="1"/>
</dbReference>
<dbReference type="GO" id="GO:0046872">
    <property type="term" value="F:metal ion binding"/>
    <property type="evidence" value="ECO:0007669"/>
    <property type="project" value="UniProtKB-KW"/>
</dbReference>
<dbReference type="InterPro" id="IPR023807">
    <property type="entry name" value="Peptide_mod_rSAM"/>
</dbReference>
<dbReference type="SMART" id="SM00729">
    <property type="entry name" value="Elp3"/>
    <property type="match status" value="1"/>
</dbReference>
<dbReference type="InterPro" id="IPR006638">
    <property type="entry name" value="Elp3/MiaA/NifB-like_rSAM"/>
</dbReference>
<keyword evidence="4" id="KW-0408">Iron</keyword>
<evidence type="ECO:0000256" key="4">
    <source>
        <dbReference type="ARBA" id="ARBA00023004"/>
    </source>
</evidence>
<keyword evidence="3" id="KW-0479">Metal-binding</keyword>
<dbReference type="NCBIfam" id="TIGR04085">
    <property type="entry name" value="rSAM_more_4Fe4S"/>
    <property type="match status" value="1"/>
</dbReference>
<evidence type="ECO:0000313" key="7">
    <source>
        <dbReference type="EMBL" id="QJA06090.1"/>
    </source>
</evidence>
<dbReference type="PANTHER" id="PTHR11228">
    <property type="entry name" value="RADICAL SAM DOMAIN PROTEIN"/>
    <property type="match status" value="1"/>
</dbReference>
<evidence type="ECO:0000256" key="1">
    <source>
        <dbReference type="ARBA" id="ARBA00001966"/>
    </source>
</evidence>
<dbReference type="SUPFAM" id="SSF102114">
    <property type="entry name" value="Radical SAM enzymes"/>
    <property type="match status" value="1"/>
</dbReference>
<dbReference type="NCBIfam" id="TIGR04082">
    <property type="entry name" value="rSAM_for_selen"/>
    <property type="match status" value="1"/>
</dbReference>
<evidence type="ECO:0000259" key="6">
    <source>
        <dbReference type="PROSITE" id="PS51918"/>
    </source>
</evidence>
<sequence length="427" mass="48161">MFRLASGVSLRKEGERYFLSFRDSAGRFEERPARAYELAALKLVAEGRPLREVAAEEGLPLALLKKALLAAWQEGLLEKEPSALVRQKGFEGAWFPKEEFRRAEVFTLQWHLTQRCDLSCRHCYDRSPRREPTLSEARRVLEELELFCERMRVFGQISFSGGNPFLYPHFWEVYKEAAARGFTLAILGNPVPEAELERLLALEPPAFYQVSLEGLSETNDYLRGPGHFERTLAFLKTLKAHGVSSSVMLTLHARNLSEVLPLAERLSGLAETFSFNRLALSGRGQSLLPAERKAFERFLEDYLEASGRLRHLHLKDNLFNRLLYLRGAEVCGGCTGFGCGAAFNFLALLPDGEVHACRKFPSPLGNLYREGLYQIYHSEAAQCYREGPRACRPCRLYGVCRGCLAVIATSGLNPFEDRDPFCPGPVD</sequence>
<evidence type="ECO:0000256" key="5">
    <source>
        <dbReference type="ARBA" id="ARBA00023014"/>
    </source>
</evidence>
<dbReference type="Proteomes" id="UP000501253">
    <property type="component" value="Chromosome"/>
</dbReference>
<accession>A0A6H1WSE1</accession>
<dbReference type="KEGG" id="tmai:FVE67_04445"/>
<organism evidence="7 8">
    <name type="scientific">Thermosulfurimonas marina</name>
    <dbReference type="NCBI Taxonomy" id="2047767"/>
    <lineage>
        <taxon>Bacteria</taxon>
        <taxon>Pseudomonadati</taxon>
        <taxon>Thermodesulfobacteriota</taxon>
        <taxon>Thermodesulfobacteria</taxon>
        <taxon>Thermodesulfobacteriales</taxon>
        <taxon>Thermodesulfobacteriaceae</taxon>
        <taxon>Thermosulfurimonas</taxon>
    </lineage>
</organism>
<keyword evidence="8" id="KW-1185">Reference proteome</keyword>
<dbReference type="Pfam" id="PF04055">
    <property type="entry name" value="Radical_SAM"/>
    <property type="match status" value="1"/>
</dbReference>
<dbReference type="PANTHER" id="PTHR11228:SF7">
    <property type="entry name" value="PQQA PEPTIDE CYCLASE"/>
    <property type="match status" value="1"/>
</dbReference>
<dbReference type="PROSITE" id="PS51918">
    <property type="entry name" value="RADICAL_SAM"/>
    <property type="match status" value="1"/>
</dbReference>
<evidence type="ECO:0000256" key="2">
    <source>
        <dbReference type="ARBA" id="ARBA00022691"/>
    </source>
</evidence>
<name>A0A6H1WSE1_9BACT</name>
<dbReference type="Pfam" id="PF13186">
    <property type="entry name" value="SPASM"/>
    <property type="match status" value="1"/>
</dbReference>
<keyword evidence="2" id="KW-0949">S-adenosyl-L-methionine</keyword>
<reference evidence="7 8" key="1">
    <citation type="submission" date="2019-08" db="EMBL/GenBank/DDBJ databases">
        <title>Complete genome sequence of Thermosulfurimonas marina SU872T, an anaerobic thermophilic chemolithoautotrophic bacterium isolated from a shallow marine hydrothermal vent.</title>
        <authorList>
            <person name="Allioux M."/>
            <person name="Jebbar M."/>
            <person name="Slobodkina G."/>
            <person name="Slobodkin A."/>
            <person name="Moalic Y."/>
            <person name="Frolova A."/>
            <person name="Shao Z."/>
            <person name="Alain K."/>
        </authorList>
    </citation>
    <scope>NUCLEOTIDE SEQUENCE [LARGE SCALE GENOMIC DNA]</scope>
    <source>
        <strain evidence="7 8">SU872</strain>
    </source>
</reference>
<dbReference type="Gene3D" id="3.20.20.70">
    <property type="entry name" value="Aldolase class I"/>
    <property type="match status" value="1"/>
</dbReference>
<dbReference type="EMBL" id="CP042909">
    <property type="protein sequence ID" value="QJA06090.1"/>
    <property type="molecule type" value="Genomic_DNA"/>
</dbReference>
<dbReference type="SFLD" id="SFLDS00029">
    <property type="entry name" value="Radical_SAM"/>
    <property type="match status" value="1"/>
</dbReference>
<dbReference type="GO" id="GO:0003824">
    <property type="term" value="F:catalytic activity"/>
    <property type="evidence" value="ECO:0007669"/>
    <property type="project" value="InterPro"/>
</dbReference>
<dbReference type="InterPro" id="IPR007197">
    <property type="entry name" value="rSAM"/>
</dbReference>
<protein>
    <submittedName>
        <fullName evidence="7">Selenobiotic family peptide radical SAM maturase</fullName>
    </submittedName>
</protein>
<keyword evidence="5" id="KW-0411">Iron-sulfur</keyword>
<proteinExistence type="predicted"/>
<evidence type="ECO:0000313" key="8">
    <source>
        <dbReference type="Proteomes" id="UP000501253"/>
    </source>
</evidence>
<dbReference type="InterPro" id="IPR050377">
    <property type="entry name" value="Radical_SAM_PqqE_MftC-like"/>
</dbReference>
<feature type="domain" description="Radical SAM core" evidence="6">
    <location>
        <begin position="102"/>
        <end position="308"/>
    </location>
</feature>
<dbReference type="InterPro" id="IPR023885">
    <property type="entry name" value="4Fe4S-binding_SPASM_dom"/>
</dbReference>
<comment type="cofactor">
    <cofactor evidence="1">
        <name>[4Fe-4S] cluster</name>
        <dbReference type="ChEBI" id="CHEBI:49883"/>
    </cofactor>
</comment>
<dbReference type="AlphaFoldDB" id="A0A6H1WSE1"/>
<gene>
    <name evidence="7" type="primary">sbtM</name>
    <name evidence="7" type="ORF">FVE67_04445</name>
</gene>
<dbReference type="RefSeq" id="WP_168719439.1">
    <property type="nucleotide sequence ID" value="NZ_CP042909.1"/>
</dbReference>